<dbReference type="EMBL" id="CP002299">
    <property type="protein sequence ID" value="ADP78958.1"/>
    <property type="molecule type" value="Genomic_DNA"/>
</dbReference>
<dbReference type="HOGENOM" id="CLU_010573_0_0_11"/>
<dbReference type="Pfam" id="PF04738">
    <property type="entry name" value="Lant_dehydr_N"/>
    <property type="match status" value="1"/>
</dbReference>
<dbReference type="eggNOG" id="ENOG502Z81U">
    <property type="taxonomic scope" value="Bacteria"/>
</dbReference>
<accession>E3IWB6</accession>
<dbReference type="AlphaFoldDB" id="E3IWB6"/>
<dbReference type="InterPro" id="IPR023809">
    <property type="entry name" value="Thiopep_bacteriocin_synth_dom"/>
</dbReference>
<evidence type="ECO:0000313" key="3">
    <source>
        <dbReference type="EMBL" id="ADP78958.1"/>
    </source>
</evidence>
<dbReference type="RefSeq" id="WP_013422079.1">
    <property type="nucleotide sequence ID" value="NC_014666.1"/>
</dbReference>
<evidence type="ECO:0000259" key="1">
    <source>
        <dbReference type="Pfam" id="PF04738"/>
    </source>
</evidence>
<sequence length="934" mass="99606">MDPVLAEGITLTSRTAVPSVLGACGDGRLAATVRAFDRRARLRPTPRAVFAGVQTVVVAERGCALRLGGDHRSRSAPSPVSLTVLAEKLLDAPGVVERLTLTTNNLVRRRGQRFERERPALGSGAPELVSIRATAATTLVLRSCEQGAGYDAIRAAVIDRWPAVPEAVMRGMVVEMTRQGFLLTDLLPDDLGDDPIRHLLGRLPDGCDVDGPLAGLRDQLRAADELPLGSARRLAALTSARESSAHVCGQDNPLCVDVAADAAITVPRRLLQDAAEAVSVLWTMSCAMPTLAAYHAHFVERWGHGRFVPFLEVVDPVLGLGDEGIETSIQSAQASPERLAVLAAVLGDATVRGQAEVVLDEATIAALGAPGAEPPPPGAEAYARVLASSEQDLAAGRLHLALYVGGTQDAGSSAGRFTSLLPGSQPRVPDPPAGALVAEVVVRPRIPVLATVAPPTGVAQLRIPVGVPTRHGDLRLDDLLVVADTDRLTLWSQERGCQVVPVLNSRIGPRYLPAEARLLALLGRSGSRPWCLFSWGSLRDTAFQPRVRYRSTIVAPARWRLPRLLTDAASEPSVWAAQLTSWRLSTVPPLPNVVVTDDGERQLPLDLDDPRDAELLRRYVRRGLRAVTEQPGGDGTIQDVVTGPSGRHLLELVIPLAATKPLPAPPRPISALPRPAGAGLHLPGGPWLSLTIGAPTDQHDEILTGLAALLPGLRGLFDRWFWLRYRSPAIGPHLRVRFHGAPAILGGQLLPAVSEWGARLVADALARGFSVEPYDQEIERYGGPSTIEAAEEVFAVDSDLVLAALAATDEPDQRLVVAALTAATVARTVADGDPAALGRPRLDRASHRRLAELRRLVTDAVRDGTIALPLSHPAWERQSDALRAYHDRLAAGRRADCASSVIHMHANRLLGDTAQERIARALAAGLLARETASR</sequence>
<organism evidence="3 4">
    <name type="scientific">Pseudofrankia inefficax (strain DSM 45817 / CECT 9037 / DDB 130130 / EuI1c)</name>
    <name type="common">Frankia inefficax</name>
    <dbReference type="NCBI Taxonomy" id="298654"/>
    <lineage>
        <taxon>Bacteria</taxon>
        <taxon>Bacillati</taxon>
        <taxon>Actinomycetota</taxon>
        <taxon>Actinomycetes</taxon>
        <taxon>Frankiales</taxon>
        <taxon>Frankiaceae</taxon>
        <taxon>Pseudofrankia</taxon>
    </lineage>
</organism>
<dbReference type="InParanoid" id="E3IWB6"/>
<dbReference type="STRING" id="298654.FraEuI1c_0880"/>
<dbReference type="KEGG" id="fri:FraEuI1c_0880"/>
<reference evidence="3 4" key="1">
    <citation type="submission" date="2010-10" db="EMBL/GenBank/DDBJ databases">
        <title>Complete sequence of Frankia sp. EuI1c.</title>
        <authorList>
            <consortium name="US DOE Joint Genome Institute"/>
            <person name="Lucas S."/>
            <person name="Copeland A."/>
            <person name="Lapidus A."/>
            <person name="Cheng J.-F."/>
            <person name="Bruce D."/>
            <person name="Goodwin L."/>
            <person name="Pitluck S."/>
            <person name="Chertkov O."/>
            <person name="Detter J.C."/>
            <person name="Han C."/>
            <person name="Tapia R."/>
            <person name="Land M."/>
            <person name="Hauser L."/>
            <person name="Jeffries C."/>
            <person name="Kyrpides N."/>
            <person name="Ivanova N."/>
            <person name="Mikhailova N."/>
            <person name="Beauchemin N."/>
            <person name="Sen A."/>
            <person name="Sur S.A."/>
            <person name="Gtari M."/>
            <person name="Wall L."/>
            <person name="Tisa L."/>
            <person name="Woyke T."/>
        </authorList>
    </citation>
    <scope>NUCLEOTIDE SEQUENCE [LARGE SCALE GENOMIC DNA]</scope>
    <source>
        <strain evidence="4">DSM 45817 / CECT 9037 / EuI1c</strain>
    </source>
</reference>
<dbReference type="NCBIfam" id="TIGR03891">
    <property type="entry name" value="thiopep_ocin"/>
    <property type="match status" value="1"/>
</dbReference>
<dbReference type="Proteomes" id="UP000002484">
    <property type="component" value="Chromosome"/>
</dbReference>
<dbReference type="InterPro" id="IPR006827">
    <property type="entry name" value="Lant_deHydtase_N"/>
</dbReference>
<feature type="domain" description="Lantibiotic dehydratase N-terminal" evidence="1">
    <location>
        <begin position="2"/>
        <end position="616"/>
    </location>
</feature>
<evidence type="ECO:0000259" key="2">
    <source>
        <dbReference type="Pfam" id="PF14028"/>
    </source>
</evidence>
<dbReference type="Pfam" id="PF14028">
    <property type="entry name" value="Lant_dehydr_C"/>
    <property type="match status" value="1"/>
</dbReference>
<proteinExistence type="predicted"/>
<evidence type="ECO:0000313" key="4">
    <source>
        <dbReference type="Proteomes" id="UP000002484"/>
    </source>
</evidence>
<feature type="domain" description="Thiopeptide-type bacteriocin biosynthesis" evidence="2">
    <location>
        <begin position="687"/>
        <end position="919"/>
    </location>
</feature>
<name>E3IWB6_PSEI1</name>
<keyword evidence="4" id="KW-1185">Reference proteome</keyword>
<gene>
    <name evidence="3" type="ordered locus">FraEuI1c_0880</name>
</gene>
<protein>
    <submittedName>
        <fullName evidence="3">Lantibiotic dehydratase domain protein</fullName>
    </submittedName>
</protein>